<dbReference type="InterPro" id="IPR012681">
    <property type="entry name" value="NCS1"/>
</dbReference>
<comment type="similarity">
    <text evidence="2">Belongs to the purine-cytosine permease (2.A.39) family.</text>
</comment>
<feature type="transmembrane region" description="Helical" evidence="6">
    <location>
        <begin position="345"/>
        <end position="364"/>
    </location>
</feature>
<dbReference type="CDD" id="cd11485">
    <property type="entry name" value="SLC-NCS1sbd_YbbW-like"/>
    <property type="match status" value="1"/>
</dbReference>
<feature type="transmembrane region" description="Helical" evidence="6">
    <location>
        <begin position="113"/>
        <end position="137"/>
    </location>
</feature>
<keyword evidence="4 6" id="KW-1133">Transmembrane helix</keyword>
<sequence length="481" mass="52912">MDNQIREQYIPNSFNKDILPTESSARTWKTRDYLTIWMGSVHNIPNYLVVGGLFALGFSVMQVFSAIMLAAILLALMMVLNGHAGSTYGIPFSIYLRSSFGEKGSIIIGTLRGVIAATFWFGFQTFAGSQAMLILIGKISPSFLTLGGDFNFFGLTLAQLIAFVIFWLFNIVFIIFGVDLLNRFTNILSIFVYVIFGGMAIWAVQLAGGIAPILNHIPQIAAGNEIILFIAGITAIIASWAAPIVNVSDFTRFATSTKAQVVGQSIGLVITYLLFAFASIAIIVGSEIAYGTPIWNVLDVVAYFDNYFAILLAVFTLCLTTLSVNITGNIVPAGYQMAALFPKKLNFKSGAFIISILGLIIMPWKWMEEATSIFTLLNMIGAMLGPVAGVMLAHYFIISKKKLDILSLYTGEGIYRYYFGFNIQAFFTIILTSLPCLLGQFIPMLEAFFQMSWVVGTGSAFILYILLARLFPQKASNRIHN</sequence>
<name>A0AB39HN30_9BACI</name>
<evidence type="ECO:0000256" key="3">
    <source>
        <dbReference type="ARBA" id="ARBA00022692"/>
    </source>
</evidence>
<feature type="transmembrane region" description="Helical" evidence="6">
    <location>
        <begin position="266"/>
        <end position="286"/>
    </location>
</feature>
<feature type="transmembrane region" description="Helical" evidence="6">
    <location>
        <begin position="190"/>
        <end position="214"/>
    </location>
</feature>
<dbReference type="InterPro" id="IPR001248">
    <property type="entry name" value="Pur-cyt_permease"/>
</dbReference>
<dbReference type="PANTHER" id="PTHR30618">
    <property type="entry name" value="NCS1 FAMILY PURINE/PYRIMIDINE TRANSPORTER"/>
    <property type="match status" value="1"/>
</dbReference>
<evidence type="ECO:0000256" key="4">
    <source>
        <dbReference type="ARBA" id="ARBA00022989"/>
    </source>
</evidence>
<dbReference type="Pfam" id="PF02133">
    <property type="entry name" value="Transp_cyt_pur"/>
    <property type="match status" value="1"/>
</dbReference>
<reference evidence="7" key="1">
    <citation type="submission" date="2024-07" db="EMBL/GenBank/DDBJ databases">
        <title>Halotolerant mesophilic bacterium Ornithinibacillus sp. 4-3, sp. nov., isolated from soil.</title>
        <authorList>
            <person name="Sidarenka A.V."/>
            <person name="Guliayeva D.E."/>
            <person name="Leanovich S.I."/>
            <person name="Hileuskaya K.S."/>
            <person name="Akhremchuk A.E."/>
            <person name="Sikolenko M.A."/>
            <person name="Valentovich L.N."/>
        </authorList>
    </citation>
    <scope>NUCLEOTIDE SEQUENCE</scope>
    <source>
        <strain evidence="7">4-3</strain>
    </source>
</reference>
<keyword evidence="5 6" id="KW-0472">Membrane</keyword>
<dbReference type="GO" id="GO:0015205">
    <property type="term" value="F:nucleobase transmembrane transporter activity"/>
    <property type="evidence" value="ECO:0007669"/>
    <property type="project" value="TreeGrafter"/>
</dbReference>
<dbReference type="EMBL" id="CP162599">
    <property type="protein sequence ID" value="XDK31965.1"/>
    <property type="molecule type" value="Genomic_DNA"/>
</dbReference>
<feature type="transmembrane region" description="Helical" evidence="6">
    <location>
        <begin position="419"/>
        <end position="442"/>
    </location>
</feature>
<feature type="transmembrane region" description="Helical" evidence="6">
    <location>
        <begin position="226"/>
        <end position="245"/>
    </location>
</feature>
<evidence type="ECO:0000256" key="5">
    <source>
        <dbReference type="ARBA" id="ARBA00023136"/>
    </source>
</evidence>
<evidence type="ECO:0000256" key="6">
    <source>
        <dbReference type="SAM" id="Phobius"/>
    </source>
</evidence>
<feature type="transmembrane region" description="Helical" evidence="6">
    <location>
        <begin position="306"/>
        <end position="324"/>
    </location>
</feature>
<evidence type="ECO:0000256" key="2">
    <source>
        <dbReference type="ARBA" id="ARBA00008974"/>
    </source>
</evidence>
<feature type="transmembrane region" description="Helical" evidence="6">
    <location>
        <begin position="376"/>
        <end position="398"/>
    </location>
</feature>
<proteinExistence type="inferred from homology"/>
<feature type="transmembrane region" description="Helical" evidence="6">
    <location>
        <begin position="47"/>
        <end position="80"/>
    </location>
</feature>
<dbReference type="PANTHER" id="PTHR30618:SF0">
    <property type="entry name" value="PURINE-URACIL PERMEASE NCS1"/>
    <property type="match status" value="1"/>
</dbReference>
<comment type="subcellular location">
    <subcellularLocation>
        <location evidence="1">Membrane</location>
        <topology evidence="1">Multi-pass membrane protein</topology>
    </subcellularLocation>
</comment>
<gene>
    <name evidence="7" type="primary">ncs1</name>
    <name evidence="7" type="ORF">AB4Y30_13125</name>
</gene>
<organism evidence="7">
    <name type="scientific">Ornithinibacillus sp. 4-3</name>
    <dbReference type="NCBI Taxonomy" id="3231488"/>
    <lineage>
        <taxon>Bacteria</taxon>
        <taxon>Bacillati</taxon>
        <taxon>Bacillota</taxon>
        <taxon>Bacilli</taxon>
        <taxon>Bacillales</taxon>
        <taxon>Bacillaceae</taxon>
        <taxon>Ornithinibacillus</taxon>
    </lineage>
</organism>
<dbReference type="NCBIfam" id="TIGR00800">
    <property type="entry name" value="ncs1"/>
    <property type="match status" value="1"/>
</dbReference>
<protein>
    <submittedName>
        <fullName evidence="7">NCS1 family nucleobase:cation symporter</fullName>
    </submittedName>
</protein>
<feature type="transmembrane region" description="Helical" evidence="6">
    <location>
        <begin position="157"/>
        <end position="178"/>
    </location>
</feature>
<dbReference type="InterPro" id="IPR045225">
    <property type="entry name" value="Uracil/uridine/allantoin_perm"/>
</dbReference>
<feature type="transmembrane region" description="Helical" evidence="6">
    <location>
        <begin position="448"/>
        <end position="471"/>
    </location>
</feature>
<dbReference type="AlphaFoldDB" id="A0AB39HN30"/>
<evidence type="ECO:0000313" key="7">
    <source>
        <dbReference type="EMBL" id="XDK31965.1"/>
    </source>
</evidence>
<dbReference type="RefSeq" id="WP_368652689.1">
    <property type="nucleotide sequence ID" value="NZ_CP162599.1"/>
</dbReference>
<evidence type="ECO:0000256" key="1">
    <source>
        <dbReference type="ARBA" id="ARBA00004141"/>
    </source>
</evidence>
<keyword evidence="3 6" id="KW-0812">Transmembrane</keyword>
<dbReference type="Gene3D" id="1.10.4160.10">
    <property type="entry name" value="Hydantoin permease"/>
    <property type="match status" value="1"/>
</dbReference>
<dbReference type="GO" id="GO:0005886">
    <property type="term" value="C:plasma membrane"/>
    <property type="evidence" value="ECO:0007669"/>
    <property type="project" value="TreeGrafter"/>
</dbReference>
<accession>A0AB39HN30</accession>